<dbReference type="ESTHER" id="rhoop-a0a1b1kh94">
    <property type="family name" value="Hormone-sensitive_lipase_like"/>
</dbReference>
<proteinExistence type="inferred from homology"/>
<dbReference type="PANTHER" id="PTHR48081:SF8">
    <property type="entry name" value="ALPHA_BETA HYDROLASE FOLD-3 DOMAIN-CONTAINING PROTEIN-RELATED"/>
    <property type="match status" value="1"/>
</dbReference>
<dbReference type="Gene3D" id="3.40.50.1820">
    <property type="entry name" value="alpha/beta hydrolase"/>
    <property type="match status" value="1"/>
</dbReference>
<dbReference type="AlphaFoldDB" id="A0A1B1KH94"/>
<gene>
    <name evidence="4" type="ORF">R1CP_36900</name>
</gene>
<evidence type="ECO:0000313" key="4">
    <source>
        <dbReference type="EMBL" id="ANS31986.1"/>
    </source>
</evidence>
<evidence type="ECO:0000313" key="5">
    <source>
        <dbReference type="Proteomes" id="UP000186108"/>
    </source>
</evidence>
<dbReference type="InterPro" id="IPR050300">
    <property type="entry name" value="GDXG_lipolytic_enzyme"/>
</dbReference>
<dbReference type="GO" id="GO:0016787">
    <property type="term" value="F:hydrolase activity"/>
    <property type="evidence" value="ECO:0007669"/>
    <property type="project" value="UniProtKB-KW"/>
</dbReference>
<sequence>MPVDGQVQSLLDQMREADAKPFESMTVPEARLAGWDFIALQGPPEEVASVDHRFIPGLTADLPVRIYYPEGKGPFPALIYLHGGGWVIGNNEVGDAVSRSLANRTGCVFIQVNYQKAPERKFPAAVDDAWVATNWVFDNAADLGVDPARIGIIGDSAGGNLAAVTALRARDESGPHLKCQVLIYPVTDGDLDKGSYEDYAEGYLLQRESMRWFYSHYLNDLAEVDDPRVSPLRASRHSDLPPAIIVTAGYDPLRDDGRLYADKLRNAGIKVKHLDYPGAIHGFFWMQGVLDVSRELHDKLGMAIKAIMK</sequence>
<dbReference type="InterPro" id="IPR013094">
    <property type="entry name" value="AB_hydrolase_3"/>
</dbReference>
<dbReference type="FunFam" id="3.40.50.1820:FF:000089">
    <property type="entry name" value="Alpha/beta hydrolase"/>
    <property type="match status" value="1"/>
</dbReference>
<geneLocation type="plasmid" evidence="5">
    <name>pr1cp1</name>
</geneLocation>
<keyword evidence="2 4" id="KW-0378">Hydrolase</keyword>
<feature type="domain" description="Alpha/beta hydrolase fold-3" evidence="3">
    <location>
        <begin position="78"/>
        <end position="284"/>
    </location>
</feature>
<reference evidence="4 5" key="1">
    <citation type="submission" date="2014-07" db="EMBL/GenBank/DDBJ databases">
        <authorList>
            <person name="Zhang J.E."/>
            <person name="Yang H."/>
            <person name="Guo J."/>
            <person name="Deng Z."/>
            <person name="Luo H."/>
            <person name="Luo M."/>
            <person name="Zhao B."/>
        </authorList>
    </citation>
    <scope>NUCLEOTIDE SEQUENCE [LARGE SCALE GENOMIC DNA]</scope>
    <source>
        <strain evidence="4 5">1CP</strain>
        <plasmid evidence="5">Plasmid pr1cp1</plasmid>
    </source>
</reference>
<name>A0A1B1KH94_RHOOP</name>
<organism evidence="4 5">
    <name type="scientific">Rhodococcus opacus</name>
    <name type="common">Nocardia opaca</name>
    <dbReference type="NCBI Taxonomy" id="37919"/>
    <lineage>
        <taxon>Bacteria</taxon>
        <taxon>Bacillati</taxon>
        <taxon>Actinomycetota</taxon>
        <taxon>Actinomycetes</taxon>
        <taxon>Mycobacteriales</taxon>
        <taxon>Nocardiaceae</taxon>
        <taxon>Rhodococcus</taxon>
    </lineage>
</organism>
<dbReference type="PANTHER" id="PTHR48081">
    <property type="entry name" value="AB HYDROLASE SUPERFAMILY PROTEIN C4A8.06C"/>
    <property type="match status" value="1"/>
</dbReference>
<evidence type="ECO:0000256" key="2">
    <source>
        <dbReference type="ARBA" id="ARBA00022801"/>
    </source>
</evidence>
<dbReference type="Pfam" id="PF07859">
    <property type="entry name" value="Abhydrolase_3"/>
    <property type="match status" value="1"/>
</dbReference>
<dbReference type="SUPFAM" id="SSF53474">
    <property type="entry name" value="alpha/beta-Hydrolases"/>
    <property type="match status" value="1"/>
</dbReference>
<dbReference type="RefSeq" id="WP_065493521.1">
    <property type="nucleotide sequence ID" value="NZ_CP009112.1"/>
</dbReference>
<dbReference type="Proteomes" id="UP000186108">
    <property type="component" value="Plasmid pR1CP1"/>
</dbReference>
<protein>
    <submittedName>
        <fullName evidence="4">Alpha/beta hydrolase</fullName>
    </submittedName>
</protein>
<accession>A0A1B1KH94</accession>
<comment type="similarity">
    <text evidence="1">Belongs to the 'GDXG' lipolytic enzyme family.</text>
</comment>
<keyword evidence="4" id="KW-0614">Plasmid</keyword>
<dbReference type="EMBL" id="CP009112">
    <property type="protein sequence ID" value="ANS31986.1"/>
    <property type="molecule type" value="Genomic_DNA"/>
</dbReference>
<dbReference type="InterPro" id="IPR029058">
    <property type="entry name" value="AB_hydrolase_fold"/>
</dbReference>
<evidence type="ECO:0000259" key="3">
    <source>
        <dbReference type="Pfam" id="PF07859"/>
    </source>
</evidence>
<evidence type="ECO:0000256" key="1">
    <source>
        <dbReference type="ARBA" id="ARBA00010515"/>
    </source>
</evidence>